<evidence type="ECO:0000313" key="2">
    <source>
        <dbReference type="Proteomes" id="UP000562124"/>
    </source>
</evidence>
<sequence length="65" mass="6869">MAVNRPHACVYFDDDGWLELVCSCGQRAVYLPDEDGGDGALVLLDECSDDAAVAGTLQHELAVSA</sequence>
<dbReference type="RefSeq" id="WP_169325542.1">
    <property type="nucleotide sequence ID" value="NZ_JABCJJ010000025.1"/>
</dbReference>
<keyword evidence="2" id="KW-1185">Reference proteome</keyword>
<gene>
    <name evidence="1" type="ORF">HIR71_13260</name>
</gene>
<name>A0A7Y0M069_CELFI</name>
<organism evidence="1 2">
    <name type="scientific">Cellulomonas fimi</name>
    <dbReference type="NCBI Taxonomy" id="1708"/>
    <lineage>
        <taxon>Bacteria</taxon>
        <taxon>Bacillati</taxon>
        <taxon>Actinomycetota</taxon>
        <taxon>Actinomycetes</taxon>
        <taxon>Micrococcales</taxon>
        <taxon>Cellulomonadaceae</taxon>
        <taxon>Cellulomonas</taxon>
    </lineage>
</organism>
<dbReference type="Proteomes" id="UP000562124">
    <property type="component" value="Unassembled WGS sequence"/>
</dbReference>
<proteinExistence type="predicted"/>
<evidence type="ECO:0000313" key="1">
    <source>
        <dbReference type="EMBL" id="NMR21171.1"/>
    </source>
</evidence>
<reference evidence="1 2" key="1">
    <citation type="submission" date="2020-04" db="EMBL/GenBank/DDBJ databases">
        <title>Sequencing and Assembly of C. fimi.</title>
        <authorList>
            <person name="Ramsey A.R."/>
        </authorList>
    </citation>
    <scope>NUCLEOTIDE SEQUENCE [LARGE SCALE GENOMIC DNA]</scope>
    <source>
        <strain evidence="1 2">SB</strain>
    </source>
</reference>
<protein>
    <submittedName>
        <fullName evidence="1">Uncharacterized protein</fullName>
    </submittedName>
</protein>
<dbReference type="AlphaFoldDB" id="A0A7Y0M069"/>
<comment type="caution">
    <text evidence="1">The sequence shown here is derived from an EMBL/GenBank/DDBJ whole genome shotgun (WGS) entry which is preliminary data.</text>
</comment>
<dbReference type="EMBL" id="JABCJJ010000025">
    <property type="protein sequence ID" value="NMR21171.1"/>
    <property type="molecule type" value="Genomic_DNA"/>
</dbReference>
<accession>A0A7Y0M069</accession>